<keyword evidence="1" id="KW-0175">Coiled coil</keyword>
<name>K9YMV6_CYASC</name>
<dbReference type="eggNOG" id="COG1511">
    <property type="taxonomic scope" value="Bacteria"/>
</dbReference>
<evidence type="ECO:0000313" key="2">
    <source>
        <dbReference type="EMBL" id="AFZ47453.1"/>
    </source>
</evidence>
<dbReference type="HOGENOM" id="CLU_006179_0_0_3"/>
<dbReference type="Gene3D" id="3.40.50.1440">
    <property type="entry name" value="Tubulin/FtsZ, GTPase domain"/>
    <property type="match status" value="1"/>
</dbReference>
<dbReference type="InterPro" id="IPR025904">
    <property type="entry name" value="Tubulin-like"/>
</dbReference>
<protein>
    <recommendedName>
        <fullName evidence="4">Tubulin-like protein</fullName>
    </recommendedName>
</protein>
<dbReference type="PATRIC" id="fig|292563.3.peg.1557"/>
<dbReference type="SUPFAM" id="SSF52490">
    <property type="entry name" value="Tubulin nucleotide-binding domain-like"/>
    <property type="match status" value="1"/>
</dbReference>
<dbReference type="Pfam" id="PF13809">
    <property type="entry name" value="Tubulin_2"/>
    <property type="match status" value="1"/>
</dbReference>
<organism evidence="2 3">
    <name type="scientific">Cyanobacterium stanieri (strain ATCC 29140 / PCC 7202)</name>
    <dbReference type="NCBI Taxonomy" id="292563"/>
    <lineage>
        <taxon>Bacteria</taxon>
        <taxon>Bacillati</taxon>
        <taxon>Cyanobacteriota</taxon>
        <taxon>Cyanophyceae</taxon>
        <taxon>Oscillatoriophycideae</taxon>
        <taxon>Chroococcales</taxon>
        <taxon>Geminocystaceae</taxon>
        <taxon>Cyanobacterium</taxon>
    </lineage>
</organism>
<feature type="coiled-coil region" evidence="1">
    <location>
        <begin position="511"/>
        <end position="558"/>
    </location>
</feature>
<evidence type="ECO:0000313" key="3">
    <source>
        <dbReference type="Proteomes" id="UP000010483"/>
    </source>
</evidence>
<keyword evidence="3" id="KW-1185">Reference proteome</keyword>
<dbReference type="EMBL" id="CP003940">
    <property type="protein sequence ID" value="AFZ47453.1"/>
    <property type="molecule type" value="Genomic_DNA"/>
</dbReference>
<dbReference type="Proteomes" id="UP000010483">
    <property type="component" value="Chromosome"/>
</dbReference>
<proteinExistence type="predicted"/>
<dbReference type="STRING" id="292563.Cyast_1490"/>
<sequence>MPEIQNIKRTICIGLGGTGKEILMQIRRLIVDRHEKLENLPIVTFLHIDTNQYEHTTTGLKSGDSHRGENLLLKPSEVVTATMNKQDINQLSQHLTHNNQESSPYDHIAQWFHPKLLKNLQSIENGAGAVRSIGRLGFFHNHKDIRQSIENADNRTNGHAETLMRKNIAVEQGLNIIVVGSLCGGTGSGTFIDMAYTLRRMYQHQAGTDFIGYFVIAPELYGNNNICQANTYAALKELDYYSSEKNRFKCDYDAQGIFSVNEPRSPFDFCYLMGDRTFNGHKIPNKENLSYLIAHRIFAEFAEENSISNRFKGIRDNNRQAMELCDRHSRPNVQRYITFGLAKIYFPRDLIIANCLNKLRQNVISFWLRGEEKVIYAEDLLKTFLLQWKTRNEQDYQIFSTKLEEISLENNQTFKQKVKRWQNRLMNEVESYRTPEERQQFTSKLWQEVKGEFKDIQTGETEKIRGKWLTIIKENSVGITRQLKSDINSHLEELLDPFNNNFSIENARSWLEAMVTKLNECLRELQEEKQNSQFIITLEIIEKETKSIVEDLQSIETEKMGCLGLGFLSNKAKMEKFKDESRQEILRLYNLIIRNFDLALLDESINIVNHLLRQVQDLRAKINSFYNLLDDLNSFYRRREEQLTQINSQEINGEAIFSIEDNHYYYQFLLPELEKYNLLIETTKSITQKTIISQSISHFFTSERIISKEELNQVITSTVEITFSSKTIDLTKSVVSRFMDKYPFTNAQTRLQQIRQEAEWLLPLNINDPYLVNFPTAPLTQETIAFRQTDEPENQNFKNILLDKIGVSADKLLSIQSKNEIIFLQEIGGFPLRIINGIEDLRKQYEAQKKSFYLHNDYTKNFLDIIPPPEKEMRELQNVFYTCLAFGVITKTVSVPKHNGMFTENQDETAIVIQKYDDIFNHHQDISLSPIWAEALEEIWQKPFLYQSLKQNKEKLIEDISNNPSLWQIYENNFKSFVAKVNQLTDYDDNFNQKDLLMGDNSSPTSDGILAKIYKEFKAFFENINYSSSNITNNDNDEDIIDVETT</sequence>
<evidence type="ECO:0000256" key="1">
    <source>
        <dbReference type="SAM" id="Coils"/>
    </source>
</evidence>
<dbReference type="BioCyc" id="CSTA292563:G1353-1502-MONOMER"/>
<dbReference type="KEGG" id="csn:Cyast_1490"/>
<accession>K9YMV6</accession>
<evidence type="ECO:0008006" key="4">
    <source>
        <dbReference type="Google" id="ProtNLM"/>
    </source>
</evidence>
<reference evidence="3" key="1">
    <citation type="journal article" date="2013" name="Proc. Natl. Acad. Sci. U.S.A.">
        <title>Improving the coverage of the cyanobacterial phylum using diversity-driven genome sequencing.</title>
        <authorList>
            <person name="Shih P.M."/>
            <person name="Wu D."/>
            <person name="Latifi A."/>
            <person name="Axen S.D."/>
            <person name="Fewer D.P."/>
            <person name="Talla E."/>
            <person name="Calteau A."/>
            <person name="Cai F."/>
            <person name="Tandeau de Marsac N."/>
            <person name="Rippka R."/>
            <person name="Herdman M."/>
            <person name="Sivonen K."/>
            <person name="Coursin T."/>
            <person name="Laurent T."/>
            <person name="Goodwin L."/>
            <person name="Nolan M."/>
            <person name="Davenport K.W."/>
            <person name="Han C.S."/>
            <person name="Rubin E.M."/>
            <person name="Eisen J.A."/>
            <person name="Woyke T."/>
            <person name="Gugger M."/>
            <person name="Kerfeld C.A."/>
        </authorList>
    </citation>
    <scope>NUCLEOTIDE SEQUENCE [LARGE SCALE GENOMIC DNA]</scope>
    <source>
        <strain evidence="3">ATCC 29140 / PCC 7202</strain>
    </source>
</reference>
<dbReference type="InterPro" id="IPR036525">
    <property type="entry name" value="Tubulin/FtsZ_GTPase_sf"/>
</dbReference>
<dbReference type="AlphaFoldDB" id="K9YMV6"/>
<gene>
    <name evidence="2" type="ordered locus">Cyast_1490</name>
</gene>